<dbReference type="InterPro" id="IPR036583">
    <property type="entry name" value="23S_rRNA_IVS_sf"/>
</dbReference>
<dbReference type="InterPro" id="IPR012657">
    <property type="entry name" value="23S_rRNA-intervening_sequence"/>
</dbReference>
<dbReference type="STRING" id="1797291.A2V47_06475"/>
<evidence type="ECO:0008006" key="3">
    <source>
        <dbReference type="Google" id="ProtNLM"/>
    </source>
</evidence>
<dbReference type="PANTHER" id="PTHR38471">
    <property type="entry name" value="FOUR HELIX BUNDLE PROTEIN"/>
    <property type="match status" value="1"/>
</dbReference>
<dbReference type="Gene3D" id="1.20.1440.60">
    <property type="entry name" value="23S rRNA-intervening sequence"/>
    <property type="match status" value="1"/>
</dbReference>
<comment type="caution">
    <text evidence="1">The sequence shown here is derived from an EMBL/GenBank/DDBJ whole genome shotgun (WGS) entry which is preliminary data.</text>
</comment>
<dbReference type="Pfam" id="PF05635">
    <property type="entry name" value="23S_rRNA_IVP"/>
    <property type="match status" value="1"/>
</dbReference>
<proteinExistence type="predicted"/>
<dbReference type="SUPFAM" id="SSF158446">
    <property type="entry name" value="IVS-encoded protein-like"/>
    <property type="match status" value="1"/>
</dbReference>
<dbReference type="EMBL" id="MEYH01000105">
    <property type="protein sequence ID" value="OGD13621.1"/>
    <property type="molecule type" value="Genomic_DNA"/>
</dbReference>
<evidence type="ECO:0000313" key="2">
    <source>
        <dbReference type="Proteomes" id="UP000177701"/>
    </source>
</evidence>
<sequence>MIVADLSERLYNFALKIVQLVRVLPKELSAFEIGRQLLRSGTSIAANYEEAKAGFSREDFTYKMSICFKEAKETNFWLRILRDSKIIGESSLKDLIAESDEIQKILAQSVKTLKNKN</sequence>
<dbReference type="NCBIfam" id="TIGR02436">
    <property type="entry name" value="four helix bundle protein"/>
    <property type="match status" value="1"/>
</dbReference>
<organism evidence="1 2">
    <name type="scientific">Candidatus Sediminicultor quintus</name>
    <dbReference type="NCBI Taxonomy" id="1797291"/>
    <lineage>
        <taxon>Bacteria</taxon>
        <taxon>Pseudomonadati</taxon>
        <taxon>Atribacterota</taxon>
        <taxon>Candidatus Phoenicimicrobiia</taxon>
        <taxon>Candidatus Pheonicimicrobiales</taxon>
        <taxon>Candidatus Phoenicimicrobiaceae</taxon>
        <taxon>Candidatus Sediminicultor</taxon>
    </lineage>
</organism>
<gene>
    <name evidence="1" type="ORF">A2V47_06475</name>
</gene>
<dbReference type="PANTHER" id="PTHR38471:SF2">
    <property type="entry name" value="FOUR HELIX BUNDLE PROTEIN"/>
    <property type="match status" value="1"/>
</dbReference>
<accession>A0A1F5A4Z0</accession>
<dbReference type="PIRSF" id="PIRSF035652">
    <property type="entry name" value="CHP02436"/>
    <property type="match status" value="1"/>
</dbReference>
<name>A0A1F5A4Z0_9BACT</name>
<dbReference type="Proteomes" id="UP000177701">
    <property type="component" value="Unassembled WGS sequence"/>
</dbReference>
<dbReference type="AlphaFoldDB" id="A0A1F5A4Z0"/>
<evidence type="ECO:0000313" key="1">
    <source>
        <dbReference type="EMBL" id="OGD13621.1"/>
    </source>
</evidence>
<protein>
    <recommendedName>
        <fullName evidence="3">Four helix bundle protein</fullName>
    </recommendedName>
</protein>
<reference evidence="1 2" key="1">
    <citation type="journal article" date="2016" name="Nat. Commun.">
        <title>Thousands of microbial genomes shed light on interconnected biogeochemical processes in an aquifer system.</title>
        <authorList>
            <person name="Anantharaman K."/>
            <person name="Brown C.T."/>
            <person name="Hug L.A."/>
            <person name="Sharon I."/>
            <person name="Castelle C.J."/>
            <person name="Probst A.J."/>
            <person name="Thomas B.C."/>
            <person name="Singh A."/>
            <person name="Wilkins M.J."/>
            <person name="Karaoz U."/>
            <person name="Brodie E.L."/>
            <person name="Williams K.H."/>
            <person name="Hubbard S.S."/>
            <person name="Banfield J.F."/>
        </authorList>
    </citation>
    <scope>NUCLEOTIDE SEQUENCE [LARGE SCALE GENOMIC DNA]</scope>
</reference>